<organism evidence="2 3">
    <name type="scientific">Megalops atlanticus</name>
    <name type="common">Tarpon</name>
    <name type="synonym">Clupea gigantea</name>
    <dbReference type="NCBI Taxonomy" id="7932"/>
    <lineage>
        <taxon>Eukaryota</taxon>
        <taxon>Metazoa</taxon>
        <taxon>Chordata</taxon>
        <taxon>Craniata</taxon>
        <taxon>Vertebrata</taxon>
        <taxon>Euteleostomi</taxon>
        <taxon>Actinopterygii</taxon>
        <taxon>Neopterygii</taxon>
        <taxon>Teleostei</taxon>
        <taxon>Elopiformes</taxon>
        <taxon>Megalopidae</taxon>
        <taxon>Megalops</taxon>
    </lineage>
</organism>
<reference evidence="2" key="1">
    <citation type="submission" date="2021-01" db="EMBL/GenBank/DDBJ databases">
        <authorList>
            <person name="Zahm M."/>
            <person name="Roques C."/>
            <person name="Cabau C."/>
            <person name="Klopp C."/>
            <person name="Donnadieu C."/>
            <person name="Jouanno E."/>
            <person name="Lampietro C."/>
            <person name="Louis A."/>
            <person name="Herpin A."/>
            <person name="Echchiki A."/>
            <person name="Berthelot C."/>
            <person name="Parey E."/>
            <person name="Roest-Crollius H."/>
            <person name="Braasch I."/>
            <person name="Postlethwait J."/>
            <person name="Bobe J."/>
            <person name="Montfort J."/>
            <person name="Bouchez O."/>
            <person name="Begum T."/>
            <person name="Mejri S."/>
            <person name="Adams A."/>
            <person name="Chen W.-J."/>
            <person name="Guiguen Y."/>
        </authorList>
    </citation>
    <scope>NUCLEOTIDE SEQUENCE</scope>
    <source>
        <strain evidence="2">YG-15Mar2019-1</strain>
        <tissue evidence="2">Brain</tissue>
    </source>
</reference>
<evidence type="ECO:0000313" key="3">
    <source>
        <dbReference type="Proteomes" id="UP001046870"/>
    </source>
</evidence>
<feature type="compositionally biased region" description="Basic residues" evidence="1">
    <location>
        <begin position="82"/>
        <end position="92"/>
    </location>
</feature>
<dbReference type="EMBL" id="JAFDVH010000022">
    <property type="protein sequence ID" value="KAG7456537.1"/>
    <property type="molecule type" value="Genomic_DNA"/>
</dbReference>
<dbReference type="Proteomes" id="UP001046870">
    <property type="component" value="Chromosome 22"/>
</dbReference>
<dbReference type="AlphaFoldDB" id="A0A9D3SUT6"/>
<evidence type="ECO:0000313" key="2">
    <source>
        <dbReference type="EMBL" id="KAG7456537.1"/>
    </source>
</evidence>
<comment type="caution">
    <text evidence="2">The sequence shown here is derived from an EMBL/GenBank/DDBJ whole genome shotgun (WGS) entry which is preliminary data.</text>
</comment>
<gene>
    <name evidence="2" type="ORF">MATL_G00236870</name>
</gene>
<evidence type="ECO:0000256" key="1">
    <source>
        <dbReference type="SAM" id="MobiDB-lite"/>
    </source>
</evidence>
<proteinExistence type="predicted"/>
<accession>A0A9D3SUT6</accession>
<name>A0A9D3SUT6_MEGAT</name>
<keyword evidence="3" id="KW-1185">Reference proteome</keyword>
<protein>
    <submittedName>
        <fullName evidence="2">Uncharacterized protein</fullName>
    </submittedName>
</protein>
<feature type="compositionally biased region" description="Basic and acidic residues" evidence="1">
    <location>
        <begin position="71"/>
        <end position="81"/>
    </location>
</feature>
<feature type="region of interest" description="Disordered" evidence="1">
    <location>
        <begin position="67"/>
        <end position="103"/>
    </location>
</feature>
<sequence length="103" mass="11707">MLQMCIHLIDCTVKVECCAVCILRLHFSSVKGWQLRCHFRQHSLHVEYYCRCLTTKALLSNNWGTSVVSEKGTKEPPPERRSLHHAAVKAAHHPPPPHGDEAQ</sequence>